<dbReference type="InterPro" id="IPR039462">
    <property type="entry name" value="Nup159/Nup146_N"/>
</dbReference>
<dbReference type="InterPro" id="IPR015943">
    <property type="entry name" value="WD40/YVTN_repeat-like_dom_sf"/>
</dbReference>
<feature type="compositionally biased region" description="Low complexity" evidence="4">
    <location>
        <begin position="1402"/>
        <end position="1413"/>
    </location>
</feature>
<feature type="compositionally biased region" description="Basic and acidic residues" evidence="4">
    <location>
        <begin position="985"/>
        <end position="1016"/>
    </location>
</feature>
<evidence type="ECO:0000256" key="1">
    <source>
        <dbReference type="ARBA" id="ARBA00004123"/>
    </source>
</evidence>
<accession>A0A409XYC3</accession>
<feature type="compositionally biased region" description="Low complexity" evidence="4">
    <location>
        <begin position="1169"/>
        <end position="1178"/>
    </location>
</feature>
<feature type="compositionally biased region" description="Acidic residues" evidence="4">
    <location>
        <begin position="1046"/>
        <end position="1067"/>
    </location>
</feature>
<feature type="compositionally biased region" description="Low complexity" evidence="4">
    <location>
        <begin position="555"/>
        <end position="565"/>
    </location>
</feature>
<feature type="region of interest" description="Disordered" evidence="4">
    <location>
        <begin position="442"/>
        <end position="489"/>
    </location>
</feature>
<feature type="region of interest" description="Disordered" evidence="4">
    <location>
        <begin position="934"/>
        <end position="1352"/>
    </location>
</feature>
<feature type="compositionally biased region" description="Basic and acidic residues" evidence="4">
    <location>
        <begin position="1068"/>
        <end position="1077"/>
    </location>
</feature>
<organism evidence="6 7">
    <name type="scientific">Gymnopilus dilepis</name>
    <dbReference type="NCBI Taxonomy" id="231916"/>
    <lineage>
        <taxon>Eukaryota</taxon>
        <taxon>Fungi</taxon>
        <taxon>Dikarya</taxon>
        <taxon>Basidiomycota</taxon>
        <taxon>Agaricomycotina</taxon>
        <taxon>Agaricomycetes</taxon>
        <taxon>Agaricomycetidae</taxon>
        <taxon>Agaricales</taxon>
        <taxon>Agaricineae</taxon>
        <taxon>Hymenogastraceae</taxon>
        <taxon>Gymnopilus</taxon>
    </lineage>
</organism>
<keyword evidence="2" id="KW-0813">Transport</keyword>
<evidence type="ECO:0000256" key="3">
    <source>
        <dbReference type="ARBA" id="ARBA00023242"/>
    </source>
</evidence>
<evidence type="ECO:0000256" key="4">
    <source>
        <dbReference type="SAM" id="MobiDB-lite"/>
    </source>
</evidence>
<dbReference type="InParanoid" id="A0A409XYC3"/>
<feature type="region of interest" description="Disordered" evidence="4">
    <location>
        <begin position="1380"/>
        <end position="1455"/>
    </location>
</feature>
<evidence type="ECO:0000256" key="2">
    <source>
        <dbReference type="ARBA" id="ARBA00022448"/>
    </source>
</evidence>
<feature type="compositionally biased region" description="Basic and acidic residues" evidence="4">
    <location>
        <begin position="936"/>
        <end position="948"/>
    </location>
</feature>
<feature type="region of interest" description="Disordered" evidence="4">
    <location>
        <begin position="1610"/>
        <end position="1631"/>
    </location>
</feature>
<feature type="compositionally biased region" description="Polar residues" evidence="4">
    <location>
        <begin position="1334"/>
        <end position="1345"/>
    </location>
</feature>
<feature type="compositionally biased region" description="Low complexity" evidence="4">
    <location>
        <begin position="808"/>
        <end position="818"/>
    </location>
</feature>
<keyword evidence="3" id="KW-0539">Nucleus</keyword>
<evidence type="ECO:0000259" key="5">
    <source>
        <dbReference type="Pfam" id="PF16755"/>
    </source>
</evidence>
<dbReference type="Proteomes" id="UP000284706">
    <property type="component" value="Unassembled WGS sequence"/>
</dbReference>
<gene>
    <name evidence="6" type="ORF">CVT26_008364</name>
</gene>
<feature type="region of interest" description="Disordered" evidence="4">
    <location>
        <begin position="555"/>
        <end position="624"/>
    </location>
</feature>
<protein>
    <recommendedName>
        <fullName evidence="5">Nucleoporin Nup159/Nup146 N-terminal domain-containing protein</fullName>
    </recommendedName>
</protein>
<feature type="domain" description="Nucleoporin Nup159/Nup146 N-terminal" evidence="5">
    <location>
        <begin position="56"/>
        <end position="386"/>
    </location>
</feature>
<comment type="subcellular location">
    <subcellularLocation>
        <location evidence="1">Nucleus</location>
    </subcellularLocation>
</comment>
<dbReference type="Pfam" id="PF16755">
    <property type="entry name" value="Beta-prop_NUP159_NUP214"/>
    <property type="match status" value="1"/>
</dbReference>
<feature type="region of interest" description="Disordered" evidence="4">
    <location>
        <begin position="693"/>
        <end position="880"/>
    </location>
</feature>
<dbReference type="EMBL" id="NHYE01001417">
    <property type="protein sequence ID" value="PPQ95721.1"/>
    <property type="molecule type" value="Genomic_DNA"/>
</dbReference>
<evidence type="ECO:0000313" key="6">
    <source>
        <dbReference type="EMBL" id="PPQ95721.1"/>
    </source>
</evidence>
<feature type="region of interest" description="Disordered" evidence="4">
    <location>
        <begin position="1781"/>
        <end position="1850"/>
    </location>
</feature>
<evidence type="ECO:0000313" key="7">
    <source>
        <dbReference type="Proteomes" id="UP000284706"/>
    </source>
</evidence>
<dbReference type="SUPFAM" id="SSF117289">
    <property type="entry name" value="Nucleoporin domain"/>
    <property type="match status" value="1"/>
</dbReference>
<proteinExistence type="predicted"/>
<feature type="compositionally biased region" description="Low complexity" evidence="4">
    <location>
        <begin position="759"/>
        <end position="774"/>
    </location>
</feature>
<dbReference type="STRING" id="231916.A0A409XYC3"/>
<feature type="compositionally biased region" description="Low complexity" evidence="4">
    <location>
        <begin position="451"/>
        <end position="489"/>
    </location>
</feature>
<feature type="compositionally biased region" description="Low complexity" evidence="4">
    <location>
        <begin position="1434"/>
        <end position="1454"/>
    </location>
</feature>
<feature type="compositionally biased region" description="Low complexity" evidence="4">
    <location>
        <begin position="701"/>
        <end position="729"/>
    </location>
</feature>
<feature type="compositionally biased region" description="Polar residues" evidence="4">
    <location>
        <begin position="736"/>
        <end position="747"/>
    </location>
</feature>
<feature type="compositionally biased region" description="Polar residues" evidence="4">
    <location>
        <begin position="589"/>
        <end position="609"/>
    </location>
</feature>
<dbReference type="Gene3D" id="2.130.10.10">
    <property type="entry name" value="YVTN repeat-like/Quinoprotein amine dehydrogenase"/>
    <property type="match status" value="1"/>
</dbReference>
<comment type="caution">
    <text evidence="6">The sequence shown here is derived from an EMBL/GenBank/DDBJ whole genome shotgun (WGS) entry which is preliminary data.</text>
</comment>
<feature type="compositionally biased region" description="Low complexity" evidence="4">
    <location>
        <begin position="1030"/>
        <end position="1042"/>
    </location>
</feature>
<feature type="compositionally biased region" description="Basic residues" evidence="4">
    <location>
        <begin position="1797"/>
        <end position="1809"/>
    </location>
</feature>
<keyword evidence="7" id="KW-1185">Reference proteome</keyword>
<feature type="compositionally biased region" description="Acidic residues" evidence="4">
    <location>
        <begin position="1092"/>
        <end position="1104"/>
    </location>
</feature>
<name>A0A409XYC3_9AGAR</name>
<reference evidence="6 7" key="1">
    <citation type="journal article" date="2018" name="Evol. Lett.">
        <title>Horizontal gene cluster transfer increased hallucinogenic mushroom diversity.</title>
        <authorList>
            <person name="Reynolds H.T."/>
            <person name="Vijayakumar V."/>
            <person name="Gluck-Thaler E."/>
            <person name="Korotkin H.B."/>
            <person name="Matheny P.B."/>
            <person name="Slot J.C."/>
        </authorList>
    </citation>
    <scope>NUCLEOTIDE SEQUENCE [LARGE SCALE GENOMIC DNA]</scope>
    <source>
        <strain evidence="6 7">SRW20</strain>
    </source>
</reference>
<dbReference type="OrthoDB" id="248320at2759"/>
<dbReference type="GO" id="GO:0005634">
    <property type="term" value="C:nucleus"/>
    <property type="evidence" value="ECO:0007669"/>
    <property type="project" value="UniProtKB-SubCell"/>
</dbReference>
<sequence length="1860" mass="194084">MNDFTPLTRPAQSAVTADAVAKECPSEGFNFPTFRMLNKQARLYLSAPLNPQLSTHYHLFAVANSRGWFAAVKSASSGSDIILSPLEDFRSAFTAAKPDDESLFIPKRSVSIPTKANIIKFACADSLLLVGLEDGSIVSYDTSAILTPGANDIQPLKRTQLQASPLRQIVPNPGSEPGLNELFAVVGDGRVHLLNKDLESQGGWAASDLMSQPIAVDWSPKGKHIAIGLQTGDILTFSPTNKAAPHKHIPSTVNSVLVSLNWLGPSHTFRTSYAAQGDLSATQHIVILDTKSSTVSYYAPDHPFPLGDRTDQVSYVISLPKWDADTDANEENKSLTVVGDVSSVDLEVLGNIGNQWYRQYQENPLSLPLDKSLDDTILVALEFDLTDSASGQPVMYAYLNDGTVQGWTAEHNKPYRGMATPAAVPMSAVPSTSEMAIESLEPGKDADMDSSAEAAPAPAPAPASSVFGQSSFGQPSPSPFGVQKTSAFGQTGFGGQTSTAFSSAFGQGSGAFGQSGSTTADSSKPASGFGAFASAGNAFSGLSSGSSTNVFGTSSFGSPAASPSPSQTPPVTREASMSDAAPTLGGMSLGSSHPTDPNAVNSMFGSFSTNPPPAQKETSPFGGGSILKPATGFGAFGSFKTTGAFDANKSTTTATTTAFAAPSQPSAPVSGLSSGFGQSGFASPAFGKSSFGQPAFGQTGFGSTPAPATTTSAFGSSSSSGGFGAFASAKPVFGTSAPQTPKATTPETDAKPRTSVFGTPTATPSASTSVQSASIRAADMESPPMSPTKATVPSPPSSPEPVFGKQKPTSPTTPAPSSGAFGNIQTTPSAFKPATGFGAFGSTTPTSSPFFKKPEETPSAFSAFASPPPAKTPTTGSGFGSTSLLGNSVSAFGSASKPAPVTAPATGAFSAFGGTSTGFGAFAGQKTSFSDLLKTGGEEVKDPVKRDTFAPAAQSSEEPKARTSVFGTLLKKEETTPSPATPAPPREEVKERQKTEEPEVKEKEDEAKEKADDKKVRPGQSVSTVSDEPSYASISASSAASSFVEVGEEKEDEAAYEEEEIPSDEDAEHSGDDRDSFLSDDLEESSYKDGDSAFEDEEDEEAEEPISPSREPPSPSRSPTATPQEIPAIEVSKSQEAEDEATPSKTAPVRERSTTPPTTPAKDTKSIFGPSPALATPGGPSPAPGPSGLGLGRPSTRPTRSSPLANAVVPAEEEEEGEETETKSPPAKPAISPRPIFGKLPLVPKEEEEEVPQGPANKRPKTPPLLSTISSPAPVPSTPVLAPAVPPGPTKPAGVTTLPFGLGMQPAASSSSPNFFGKPSEKDVTPSVKPEFPRSTTAPPATGLTSLFGAAPPPSTFVPPSATLPPFTLNAKSPPVFGGASIFGAAKSPPLPSSPAPGLFGGKSASPPSLPSGGLFGQKASPPMSVFGQPSSSPFAPKATAQPAQPAPQPSAEAVLEEGMQKECANLVTVLEGEFARLRKVAQESDRKFREAGIPAGNGVKPEDAPNWAPGDLKYFTQVLIQCQKDLEELSSYREKEVKLLKELQTSMLKAVTRKEEIARFNKARNDKEFAKMLKMRSLGPEHSETQSNLRKSIRTIRDRVQKLEARLQENKKKLAQATSRKPKMRPPTLDTINRTYRNIELTIEQQSEDIAELASRIEKLKIKERFASSAGNEEELAGLGRRRPYNVTPNVAVTTAAALNAERSAHRLRKALLSVRKEPLLNKKVLEAPPAPMAYKTPQKPKDKTPFATLTPGAASLFGEPVTPSKPLSTPSFIPIPGLDNLPEDNFSPTGPSPLHGRRGATVPKKHQSVALRKSAGSAAPVTPPPPSDFEWGPLPSFSSSPPSSNLPTSFFSFASVKK</sequence>
<feature type="compositionally biased region" description="Low complexity" evidence="4">
    <location>
        <begin position="1835"/>
        <end position="1850"/>
    </location>
</feature>